<dbReference type="GO" id="GO:0016881">
    <property type="term" value="F:acid-amino acid ligase activity"/>
    <property type="evidence" value="ECO:0007669"/>
    <property type="project" value="UniProtKB-ARBA"/>
</dbReference>
<proteinExistence type="predicted"/>
<feature type="domain" description="Aerobactin siderophore biosynthesis IucA/IucC-like C-terminal" evidence="2">
    <location>
        <begin position="258"/>
        <end position="418"/>
    </location>
</feature>
<dbReference type="PANTHER" id="PTHR34384">
    <property type="entry name" value="L-2,3-DIAMINOPROPANOATE--CITRATE LIGASE"/>
    <property type="match status" value="1"/>
</dbReference>
<accession>A0A9P0C6W8</accession>
<dbReference type="EMBL" id="OU963869">
    <property type="protein sequence ID" value="CAH0776626.1"/>
    <property type="molecule type" value="Genomic_DNA"/>
</dbReference>
<feature type="domain" description="Aerobactin siderophore biosynthesis IucA/IucC N-terminal" evidence="1">
    <location>
        <begin position="561"/>
        <end position="801"/>
    </location>
</feature>
<dbReference type="Pfam" id="PF04183">
    <property type="entry name" value="IucA_IucC"/>
    <property type="match status" value="2"/>
</dbReference>
<dbReference type="InterPro" id="IPR037455">
    <property type="entry name" value="LucA/IucC-like"/>
</dbReference>
<gene>
    <name evidence="3" type="ORF">BEMITA_LOCUS12693</name>
</gene>
<evidence type="ECO:0000259" key="2">
    <source>
        <dbReference type="Pfam" id="PF06276"/>
    </source>
</evidence>
<evidence type="ECO:0000313" key="4">
    <source>
        <dbReference type="Proteomes" id="UP001152759"/>
    </source>
</evidence>
<dbReference type="Gene3D" id="1.10.510.40">
    <property type="match status" value="2"/>
</dbReference>
<dbReference type="InterPro" id="IPR022770">
    <property type="entry name" value="IucA/IucC-like_C"/>
</dbReference>
<organism evidence="3 4">
    <name type="scientific">Bemisia tabaci</name>
    <name type="common">Sweetpotato whitefly</name>
    <name type="synonym">Aleurodes tabaci</name>
    <dbReference type="NCBI Taxonomy" id="7038"/>
    <lineage>
        <taxon>Eukaryota</taxon>
        <taxon>Metazoa</taxon>
        <taxon>Ecdysozoa</taxon>
        <taxon>Arthropoda</taxon>
        <taxon>Hexapoda</taxon>
        <taxon>Insecta</taxon>
        <taxon>Pterygota</taxon>
        <taxon>Neoptera</taxon>
        <taxon>Paraneoptera</taxon>
        <taxon>Hemiptera</taxon>
        <taxon>Sternorrhyncha</taxon>
        <taxon>Aleyrodoidea</taxon>
        <taxon>Aleyrodidae</taxon>
        <taxon>Aleyrodinae</taxon>
        <taxon>Bemisia</taxon>
    </lineage>
</organism>
<evidence type="ECO:0000259" key="1">
    <source>
        <dbReference type="Pfam" id="PF04183"/>
    </source>
</evidence>
<dbReference type="Proteomes" id="UP001152759">
    <property type="component" value="Chromosome 8"/>
</dbReference>
<evidence type="ECO:0000313" key="3">
    <source>
        <dbReference type="EMBL" id="CAH0776626.1"/>
    </source>
</evidence>
<feature type="domain" description="Aerobactin siderophore biosynthesis IucA/IucC-like C-terminal" evidence="2">
    <location>
        <begin position="830"/>
        <end position="997"/>
    </location>
</feature>
<dbReference type="AlphaFoldDB" id="A0A9P0C6W8"/>
<sequence length="1021" mass="114280">MTHDEAAECGPEFVTHLGMRFVAVRTNFVDVEVGISEGDAMLKSDRINVFQDIIKTYCLDAATEAAVLKEIRDRGLQPSDYVLIPVHPHQASHAIPNLHASSIEKQIVVPLKVSCTARPLMNYRTLVVKNANKKEGLHVKTALTVQLTSAIRGVSSTSARNAPRLSKLLASIVDGNLELQRTDAFGRKLFLPHRILAGIAFKESCNSLAAILREDVENLIACDEVALPVASLFARSPLTKNTVITDLISELGVDPIIWFKALTELVVPPLIILMSRYGIALEPHPQNLIVILRKGWPHRFTVRDFGGIRVLPSRLATHGLSIDLDCRTGLVIDEKDPSAAELQLRSKLFYPLFGHSFAELVSAISSTGNVEETDLWEIVRTVAWQVRRSVGSDETNRDLQALLEEPWRRKCLLKMRLSGVVTDDIYVDAPNPFKQLPRYPTLGNIDLTDIERRMFAYLSQIEPDLCHLWMQELPTSKESIEECLQESLARESVAYDADFIMDLQTDWKKLRIELMDSAANLALSRALVKRRSQFLCGRFPASKTLFSILKEMYGPSDIAVELDSLDATGHPTHPCRKTRLGFSPADSLAYSSESGQPVSLKLVAIRNDHVIQSGEPVKDVLQRHYPFVVDAALKALLRRGFDAGEFQFSVIHPFQFHNIIPQIYEEEIKGGTIVLLPEVTISARPTSSTRTLLTVAPGVLGERLAIKTTLDVQITSIVRTITHEEAMNGPCISKLLTRLLKDESRWACVAERSGIAFVDKSKSRSESTVQRIRDEGISCILRDDIEQPRIDEMIIRCSALITASPISGEPLIVECIKGNDKKLSYSRAADFLDTYANLLLSITLPLLWSHGIVIEAHLQNTLITLKQNKPTKILLQDFGLTVIHRGRLFEAGESIENIPYFEGEMMTDDIEHVYKNFEHSVIFTNLMPVVKALVDNSKVFAKSQAWGIIRQRILKIYDCFVLTSDPTSTAVFYAGEHLTHLLYSPLLSYKAFITMRLLSAFGYKEYHCSHANPLYLPKPLI</sequence>
<dbReference type="KEGG" id="btab:109044630"/>
<name>A0A9P0C6W8_BEMTA</name>
<reference evidence="3" key="1">
    <citation type="submission" date="2021-12" db="EMBL/GenBank/DDBJ databases">
        <authorList>
            <person name="King R."/>
        </authorList>
    </citation>
    <scope>NUCLEOTIDE SEQUENCE</scope>
</reference>
<dbReference type="Pfam" id="PF06276">
    <property type="entry name" value="FhuF"/>
    <property type="match status" value="2"/>
</dbReference>
<feature type="domain" description="Aerobactin siderophore biosynthesis IucA/IucC N-terminal" evidence="1">
    <location>
        <begin position="1"/>
        <end position="234"/>
    </location>
</feature>
<keyword evidence="4" id="KW-1185">Reference proteome</keyword>
<protein>
    <submittedName>
        <fullName evidence="3">Uncharacterized protein</fullName>
    </submittedName>
</protein>
<dbReference type="PANTHER" id="PTHR34384:SF5">
    <property type="entry name" value="L-2,3-DIAMINOPROPANOATE--CITRATE LIGASE"/>
    <property type="match status" value="1"/>
</dbReference>
<dbReference type="GO" id="GO:0019290">
    <property type="term" value="P:siderophore biosynthetic process"/>
    <property type="evidence" value="ECO:0007669"/>
    <property type="project" value="InterPro"/>
</dbReference>
<dbReference type="InterPro" id="IPR007310">
    <property type="entry name" value="Aerobactin_biosyn_IucA/IucC_N"/>
</dbReference>